<name>A0A368L0P6_9BURK</name>
<dbReference type="InterPro" id="IPR010982">
    <property type="entry name" value="Lambda_DNA-bd_dom_sf"/>
</dbReference>
<evidence type="ECO:0000313" key="3">
    <source>
        <dbReference type="Proteomes" id="UP000252357"/>
    </source>
</evidence>
<gene>
    <name evidence="2" type="ORF">DU000_11065</name>
</gene>
<accession>A0A368L0P6</accession>
<dbReference type="SUPFAM" id="SSF47413">
    <property type="entry name" value="lambda repressor-like DNA-binding domains"/>
    <property type="match status" value="1"/>
</dbReference>
<dbReference type="Pfam" id="PF13560">
    <property type="entry name" value="HTH_31"/>
    <property type="match status" value="1"/>
</dbReference>
<dbReference type="CDD" id="cd00093">
    <property type="entry name" value="HTH_XRE"/>
    <property type="match status" value="1"/>
</dbReference>
<organism evidence="2 3">
    <name type="scientific">Parvibium lacunae</name>
    <dbReference type="NCBI Taxonomy" id="1888893"/>
    <lineage>
        <taxon>Bacteria</taxon>
        <taxon>Pseudomonadati</taxon>
        <taxon>Pseudomonadota</taxon>
        <taxon>Betaproteobacteria</taxon>
        <taxon>Burkholderiales</taxon>
        <taxon>Alcaligenaceae</taxon>
        <taxon>Parvibium</taxon>
    </lineage>
</organism>
<feature type="region of interest" description="Disordered" evidence="1">
    <location>
        <begin position="115"/>
        <end position="135"/>
    </location>
</feature>
<sequence>MSKSSPSLSILPPEAASALVQLGEHLALARVRRKESQRVWAQRMGISVPTLVRMERGDASVSMGVYATALWMMGQSAALSDLAAPEQDRGALESDVRAAKRTRAVRSQASLAARLAQGSVAKQGNTPKSPKQVKP</sequence>
<feature type="compositionally biased region" description="Polar residues" evidence="1">
    <location>
        <begin position="120"/>
        <end position="129"/>
    </location>
</feature>
<dbReference type="Proteomes" id="UP000252357">
    <property type="component" value="Unassembled WGS sequence"/>
</dbReference>
<dbReference type="EMBL" id="QPGB01000005">
    <property type="protein sequence ID" value="RCS56871.1"/>
    <property type="molecule type" value="Genomic_DNA"/>
</dbReference>
<protein>
    <submittedName>
        <fullName evidence="2">XRE family transcriptional regulator</fullName>
    </submittedName>
</protein>
<comment type="caution">
    <text evidence="2">The sequence shown here is derived from an EMBL/GenBank/DDBJ whole genome shotgun (WGS) entry which is preliminary data.</text>
</comment>
<evidence type="ECO:0000256" key="1">
    <source>
        <dbReference type="SAM" id="MobiDB-lite"/>
    </source>
</evidence>
<evidence type="ECO:0000313" key="2">
    <source>
        <dbReference type="EMBL" id="RCS56871.1"/>
    </source>
</evidence>
<dbReference type="AlphaFoldDB" id="A0A368L0P6"/>
<keyword evidence="3" id="KW-1185">Reference proteome</keyword>
<proteinExistence type="predicted"/>
<reference evidence="2 3" key="1">
    <citation type="journal article" date="2018" name="Int. J. Syst. Evol. Microbiol.">
        <title>Parvibium lacunae gen. nov., sp. nov., a new member of the family Alcaligenaceae isolated from a freshwater pond.</title>
        <authorList>
            <person name="Chen W.M."/>
            <person name="Xie P.B."/>
            <person name="Hsu M.Y."/>
            <person name="Sheu S.Y."/>
        </authorList>
    </citation>
    <scope>NUCLEOTIDE SEQUENCE [LARGE SCALE GENOMIC DNA]</scope>
    <source>
        <strain evidence="2 3">KMB9</strain>
    </source>
</reference>
<dbReference type="OrthoDB" id="8906955at2"/>
<dbReference type="InterPro" id="IPR001387">
    <property type="entry name" value="Cro/C1-type_HTH"/>
</dbReference>
<dbReference type="Gene3D" id="1.10.260.40">
    <property type="entry name" value="lambda repressor-like DNA-binding domains"/>
    <property type="match status" value="1"/>
</dbReference>
<dbReference type="RefSeq" id="WP_114403472.1">
    <property type="nucleotide sequence ID" value="NZ_QPGB01000005.1"/>
</dbReference>
<dbReference type="GO" id="GO:0003677">
    <property type="term" value="F:DNA binding"/>
    <property type="evidence" value="ECO:0007669"/>
    <property type="project" value="InterPro"/>
</dbReference>